<dbReference type="RefSeq" id="XP_020302271.1">
    <property type="nucleotide sequence ID" value="XM_020447509.1"/>
</dbReference>
<dbReference type="EMBL" id="JH712218">
    <property type="protein sequence ID" value="EFO20802.2"/>
    <property type="molecule type" value="Genomic_DNA"/>
</dbReference>
<protein>
    <submittedName>
        <fullName evidence="1">Uncharacterized protein</fullName>
    </submittedName>
</protein>
<reference evidence="1" key="1">
    <citation type="submission" date="2012-04" db="EMBL/GenBank/DDBJ databases">
        <title>The Genome Sequence of Loa loa.</title>
        <authorList>
            <consortium name="The Broad Institute Genome Sequencing Platform"/>
            <consortium name="Broad Institute Genome Sequencing Center for Infectious Disease"/>
            <person name="Nutman T.B."/>
            <person name="Fink D.L."/>
            <person name="Russ C."/>
            <person name="Young S."/>
            <person name="Zeng Q."/>
            <person name="Gargeya S."/>
            <person name="Alvarado L."/>
            <person name="Berlin A."/>
            <person name="Chapman S.B."/>
            <person name="Chen Z."/>
            <person name="Freedman E."/>
            <person name="Gellesch M."/>
            <person name="Goldberg J."/>
            <person name="Griggs A."/>
            <person name="Gujja S."/>
            <person name="Heilman E.R."/>
            <person name="Heiman D."/>
            <person name="Howarth C."/>
            <person name="Mehta T."/>
            <person name="Neiman D."/>
            <person name="Pearson M."/>
            <person name="Roberts A."/>
            <person name="Saif S."/>
            <person name="Shea T."/>
            <person name="Shenoy N."/>
            <person name="Sisk P."/>
            <person name="Stolte C."/>
            <person name="Sykes S."/>
            <person name="White J."/>
            <person name="Yandava C."/>
            <person name="Haas B."/>
            <person name="Henn M.R."/>
            <person name="Nusbaum C."/>
            <person name="Birren B."/>
        </authorList>
    </citation>
    <scope>NUCLEOTIDE SEQUENCE [LARGE SCALE GENOMIC DNA]</scope>
</reference>
<evidence type="ECO:0000313" key="1">
    <source>
        <dbReference type="EMBL" id="EFO20802.2"/>
    </source>
</evidence>
<name>A0A1S0TWY9_LOALO</name>
<dbReference type="GeneID" id="9945110"/>
<sequence>MSHSSRTTNPFTVIAIHSYSKKTPVRFECNTVCVYPLRKVTQGSHQGVDQLAPIALSVRHLLGILILQSQLIGAWAMITKYDIKNNTKQMTKMIDKSVVTLEIDMI</sequence>
<dbReference type="CTD" id="9945110"/>
<dbReference type="InParanoid" id="A0A1S0TWY9"/>
<gene>
    <name evidence="1" type="ORF">LOAG_07686</name>
</gene>
<dbReference type="KEGG" id="loa:LOAG_07686"/>
<accession>A0A1S0TWY9</accession>
<proteinExistence type="predicted"/>
<dbReference type="AlphaFoldDB" id="A0A1S0TWY9"/>
<organism evidence="1">
    <name type="scientific">Loa loa</name>
    <name type="common">Eye worm</name>
    <name type="synonym">Filaria loa</name>
    <dbReference type="NCBI Taxonomy" id="7209"/>
    <lineage>
        <taxon>Eukaryota</taxon>
        <taxon>Metazoa</taxon>
        <taxon>Ecdysozoa</taxon>
        <taxon>Nematoda</taxon>
        <taxon>Chromadorea</taxon>
        <taxon>Rhabditida</taxon>
        <taxon>Spirurina</taxon>
        <taxon>Spiruromorpha</taxon>
        <taxon>Filarioidea</taxon>
        <taxon>Onchocercidae</taxon>
        <taxon>Loa</taxon>
    </lineage>
</organism>